<reference evidence="3" key="2">
    <citation type="submission" date="2025-09" db="UniProtKB">
        <authorList>
            <consortium name="Ensembl"/>
        </authorList>
    </citation>
    <scope>IDENTIFICATION</scope>
</reference>
<dbReference type="PANTHER" id="PTHR44086:SF10">
    <property type="entry name" value="THIOSULFATE SULFURTRANSFERASE_RHODANESE-LIKE DOMAIN-CONTAINING PROTEIN 3"/>
    <property type="match status" value="1"/>
</dbReference>
<reference evidence="3" key="1">
    <citation type="submission" date="2025-08" db="UniProtKB">
        <authorList>
            <consortium name="Ensembl"/>
        </authorList>
    </citation>
    <scope>IDENTIFICATION</scope>
</reference>
<dbReference type="PROSITE" id="PS00683">
    <property type="entry name" value="RHODANESE_2"/>
    <property type="match status" value="1"/>
</dbReference>
<dbReference type="SUPFAM" id="SSF52821">
    <property type="entry name" value="Rhodanese/Cell cycle control phosphatase"/>
    <property type="match status" value="1"/>
</dbReference>
<keyword evidence="1" id="KW-0808">Transferase</keyword>
<sequence length="138" mass="15424">ATCCCRFLNWGGMFDCQRLSTTNTDVSYDQLKQDLAGRTAVVIDVREPWELREYGTIPGSINVPLAQVDAALQLNPEDFKERYGGDMPEPADKIVFSCLAGIRSKKALNTAALLGYKDVLHYPGGWQEWAQNEQLKPN</sequence>
<dbReference type="InterPro" id="IPR001307">
    <property type="entry name" value="Thiosulphate_STrfase_CS"/>
</dbReference>
<dbReference type="AlphaFoldDB" id="A0A8C4Z3J1"/>
<dbReference type="Proteomes" id="UP000694546">
    <property type="component" value="Chromosome 11"/>
</dbReference>
<dbReference type="PANTHER" id="PTHR44086">
    <property type="entry name" value="THIOSULFATE SULFURTRANSFERASE RDL2, MITOCHONDRIAL-RELATED"/>
    <property type="match status" value="1"/>
</dbReference>
<dbReference type="Ensembl" id="ENSGMOT00000006650.2">
    <property type="protein sequence ID" value="ENSGMOP00000006459.2"/>
    <property type="gene ID" value="ENSGMOG00000006097.2"/>
</dbReference>
<evidence type="ECO:0000313" key="3">
    <source>
        <dbReference type="Ensembl" id="ENSGMOP00000006459.2"/>
    </source>
</evidence>
<name>A0A8C4Z3J1_GADMO</name>
<dbReference type="GeneTree" id="ENSGT00940000163155"/>
<feature type="domain" description="Rhodanese" evidence="2">
    <location>
        <begin position="36"/>
        <end position="134"/>
    </location>
</feature>
<accession>A0A8C4Z3J1</accession>
<dbReference type="PROSITE" id="PS50206">
    <property type="entry name" value="RHODANESE_3"/>
    <property type="match status" value="1"/>
</dbReference>
<keyword evidence="4" id="KW-1185">Reference proteome</keyword>
<evidence type="ECO:0000259" key="2">
    <source>
        <dbReference type="PROSITE" id="PS50206"/>
    </source>
</evidence>
<proteinExistence type="predicted"/>
<dbReference type="GO" id="GO:0004792">
    <property type="term" value="F:thiosulfate-cyanide sulfurtransferase activity"/>
    <property type="evidence" value="ECO:0007669"/>
    <property type="project" value="InterPro"/>
</dbReference>
<dbReference type="SMART" id="SM00450">
    <property type="entry name" value="RHOD"/>
    <property type="match status" value="1"/>
</dbReference>
<protein>
    <recommendedName>
        <fullName evidence="1">Sulfurtransferase</fullName>
    </recommendedName>
</protein>
<dbReference type="InterPro" id="IPR001763">
    <property type="entry name" value="Rhodanese-like_dom"/>
</dbReference>
<dbReference type="Pfam" id="PF00581">
    <property type="entry name" value="Rhodanese"/>
    <property type="match status" value="1"/>
</dbReference>
<dbReference type="Gene3D" id="3.40.250.10">
    <property type="entry name" value="Rhodanese-like domain"/>
    <property type="match status" value="1"/>
</dbReference>
<dbReference type="InterPro" id="IPR036873">
    <property type="entry name" value="Rhodanese-like_dom_sf"/>
</dbReference>
<gene>
    <name evidence="3" type="primary">tstd3</name>
</gene>
<evidence type="ECO:0000256" key="1">
    <source>
        <dbReference type="RuleBase" id="RU000507"/>
    </source>
</evidence>
<evidence type="ECO:0000313" key="4">
    <source>
        <dbReference type="Proteomes" id="UP000694546"/>
    </source>
</evidence>
<organism evidence="3 4">
    <name type="scientific">Gadus morhua</name>
    <name type="common">Atlantic cod</name>
    <dbReference type="NCBI Taxonomy" id="8049"/>
    <lineage>
        <taxon>Eukaryota</taxon>
        <taxon>Metazoa</taxon>
        <taxon>Chordata</taxon>
        <taxon>Craniata</taxon>
        <taxon>Vertebrata</taxon>
        <taxon>Euteleostomi</taxon>
        <taxon>Actinopterygii</taxon>
        <taxon>Neopterygii</taxon>
        <taxon>Teleostei</taxon>
        <taxon>Neoteleostei</taxon>
        <taxon>Acanthomorphata</taxon>
        <taxon>Zeiogadaria</taxon>
        <taxon>Gadariae</taxon>
        <taxon>Gadiformes</taxon>
        <taxon>Gadoidei</taxon>
        <taxon>Gadidae</taxon>
        <taxon>Gadus</taxon>
    </lineage>
</organism>
<dbReference type="OMA" id="KEWVTYE"/>